<evidence type="ECO:0000313" key="2">
    <source>
        <dbReference type="Proteomes" id="UP000542353"/>
    </source>
</evidence>
<reference evidence="1 2" key="1">
    <citation type="submission" date="2020-08" db="EMBL/GenBank/DDBJ databases">
        <title>Genomic Encyclopedia of Type Strains, Phase IV (KMG-IV): sequencing the most valuable type-strain genomes for metagenomic binning, comparative biology and taxonomic classification.</title>
        <authorList>
            <person name="Goeker M."/>
        </authorList>
    </citation>
    <scope>NUCLEOTIDE SEQUENCE [LARGE SCALE GENOMIC DNA]</scope>
    <source>
        <strain evidence="1 2">DSM 12706</strain>
    </source>
</reference>
<comment type="caution">
    <text evidence="1">The sequence shown here is derived from an EMBL/GenBank/DDBJ whole genome shotgun (WGS) entry which is preliminary data.</text>
</comment>
<evidence type="ECO:0000313" key="1">
    <source>
        <dbReference type="EMBL" id="MBB5047533.1"/>
    </source>
</evidence>
<sequence length="117" mass="12994">MVKAKSSSTSLPESLDLKVRSIALRENRTPANVLENAVRVFTSMPPELRALLIETSADETEGRLRLEDLSRRIMFALARDRFEAAAAKLARSSADIDDELLTADEVSVEPLPRRSAR</sequence>
<keyword evidence="2" id="KW-1185">Reference proteome</keyword>
<dbReference type="Proteomes" id="UP000542353">
    <property type="component" value="Unassembled WGS sequence"/>
</dbReference>
<dbReference type="EMBL" id="JACHIH010000012">
    <property type="protein sequence ID" value="MBB5047533.1"/>
    <property type="molecule type" value="Genomic_DNA"/>
</dbReference>
<dbReference type="RefSeq" id="WP_184257455.1">
    <property type="nucleotide sequence ID" value="NZ_JACHIH010000012.1"/>
</dbReference>
<name>A0A7W7Z474_9BRAD</name>
<accession>A0A7W7Z474</accession>
<gene>
    <name evidence="1" type="ORF">HNR60_002290</name>
</gene>
<protein>
    <submittedName>
        <fullName evidence="1">Actin-like ATPase involved in cell morphogenesis</fullName>
    </submittedName>
</protein>
<proteinExistence type="predicted"/>
<organism evidence="1 2">
    <name type="scientific">Rhodopseudomonas rhenobacensis</name>
    <dbReference type="NCBI Taxonomy" id="87461"/>
    <lineage>
        <taxon>Bacteria</taxon>
        <taxon>Pseudomonadati</taxon>
        <taxon>Pseudomonadota</taxon>
        <taxon>Alphaproteobacteria</taxon>
        <taxon>Hyphomicrobiales</taxon>
        <taxon>Nitrobacteraceae</taxon>
        <taxon>Rhodopseudomonas</taxon>
    </lineage>
</organism>
<dbReference type="AlphaFoldDB" id="A0A7W7Z474"/>